<dbReference type="CDD" id="cd15457">
    <property type="entry name" value="NADAR"/>
    <property type="match status" value="1"/>
</dbReference>
<dbReference type="Pfam" id="PF08719">
    <property type="entry name" value="NADAR"/>
    <property type="match status" value="1"/>
</dbReference>
<keyword evidence="5" id="KW-1185">Reference proteome</keyword>
<evidence type="ECO:0000256" key="2">
    <source>
        <dbReference type="ARBA" id="ARBA00000751"/>
    </source>
</evidence>
<gene>
    <name evidence="4" type="ORF">JY572_37485</name>
</gene>
<dbReference type="Proteomes" id="UP000663090">
    <property type="component" value="Chromosome"/>
</dbReference>
<dbReference type="NCBIfam" id="TIGR02464">
    <property type="entry name" value="ribofla_fusion"/>
    <property type="match status" value="1"/>
</dbReference>
<comment type="catalytic activity">
    <reaction evidence="1">
        <text>5-amino-6-(5-phospho-D-ribosylamino)uracil + H2O = 5,6-diaminouracil + D-ribose 5-phosphate</text>
        <dbReference type="Rhea" id="RHEA:55020"/>
        <dbReference type="ChEBI" id="CHEBI:15377"/>
        <dbReference type="ChEBI" id="CHEBI:46252"/>
        <dbReference type="ChEBI" id="CHEBI:58453"/>
        <dbReference type="ChEBI" id="CHEBI:78346"/>
    </reaction>
</comment>
<dbReference type="Gene3D" id="1.10.357.40">
    <property type="entry name" value="YbiA-like"/>
    <property type="match status" value="1"/>
</dbReference>
<sequence>MAGTQRQGRFTFFWKEESPFSQFNRVAFEVEGVRYNCAEQFMMAGKARLFGDTEMLAEILEAKTPRAQKALGRKVRGFDVATWERERERIVYAGNHAKFTQNASYLEALLASRGTELVEASPMDRIWGVGLKMEDPRIQDPSKWRGLNLLGKVLTRLREDLLAEGISVPPTDAP</sequence>
<protein>
    <submittedName>
        <fullName evidence="4">NADAR family protein</fullName>
    </submittedName>
</protein>
<evidence type="ECO:0000256" key="1">
    <source>
        <dbReference type="ARBA" id="ARBA00000022"/>
    </source>
</evidence>
<accession>A0ABX7N5C2</accession>
<dbReference type="EMBL" id="CP071091">
    <property type="protein sequence ID" value="QSQ13952.1"/>
    <property type="molecule type" value="Genomic_DNA"/>
</dbReference>
<evidence type="ECO:0000313" key="4">
    <source>
        <dbReference type="EMBL" id="QSQ13952.1"/>
    </source>
</evidence>
<feature type="domain" description="NADAR" evidence="3">
    <location>
        <begin position="12"/>
        <end position="161"/>
    </location>
</feature>
<reference evidence="4 5" key="1">
    <citation type="submission" date="2021-02" db="EMBL/GenBank/DDBJ databases">
        <title>De Novo genome assembly of isolated myxobacteria.</title>
        <authorList>
            <person name="Stevens D.C."/>
        </authorList>
    </citation>
    <scope>NUCLEOTIDE SEQUENCE [LARGE SCALE GENOMIC DNA]</scope>
    <source>
        <strain evidence="4 5">SCHIC003</strain>
    </source>
</reference>
<proteinExistence type="predicted"/>
<dbReference type="SUPFAM" id="SSF143990">
    <property type="entry name" value="YbiA-like"/>
    <property type="match status" value="1"/>
</dbReference>
<comment type="catalytic activity">
    <reaction evidence="2">
        <text>2,5-diamino-6-hydroxy-4-(5-phosphoribosylamino)-pyrimidine + H2O = 2,5,6-triamino-4-hydroxypyrimidine + D-ribose 5-phosphate</text>
        <dbReference type="Rhea" id="RHEA:23436"/>
        <dbReference type="ChEBI" id="CHEBI:15377"/>
        <dbReference type="ChEBI" id="CHEBI:58614"/>
        <dbReference type="ChEBI" id="CHEBI:78346"/>
        <dbReference type="ChEBI" id="CHEBI:137796"/>
    </reaction>
</comment>
<organism evidence="4 5">
    <name type="scientific">Myxococcus landrumensis</name>
    <dbReference type="NCBI Taxonomy" id="2813577"/>
    <lineage>
        <taxon>Bacteria</taxon>
        <taxon>Pseudomonadati</taxon>
        <taxon>Myxococcota</taxon>
        <taxon>Myxococcia</taxon>
        <taxon>Myxococcales</taxon>
        <taxon>Cystobacterineae</taxon>
        <taxon>Myxococcaceae</taxon>
        <taxon>Myxococcus</taxon>
    </lineage>
</organism>
<evidence type="ECO:0000259" key="3">
    <source>
        <dbReference type="Pfam" id="PF08719"/>
    </source>
</evidence>
<dbReference type="RefSeq" id="WP_206715749.1">
    <property type="nucleotide sequence ID" value="NZ_CP071091.1"/>
</dbReference>
<name>A0ABX7N5C2_9BACT</name>
<dbReference type="InterPro" id="IPR037238">
    <property type="entry name" value="YbiA-like_sf"/>
</dbReference>
<evidence type="ECO:0000313" key="5">
    <source>
        <dbReference type="Proteomes" id="UP000663090"/>
    </source>
</evidence>
<dbReference type="InterPro" id="IPR012816">
    <property type="entry name" value="NADAR"/>
</dbReference>